<dbReference type="GO" id="GO:0003677">
    <property type="term" value="F:DNA binding"/>
    <property type="evidence" value="ECO:0007669"/>
    <property type="project" value="InterPro"/>
</dbReference>
<dbReference type="Gene3D" id="1.10.260.40">
    <property type="entry name" value="lambda repressor-like DNA-binding domains"/>
    <property type="match status" value="1"/>
</dbReference>
<proteinExistence type="predicted"/>
<name>A0A8S5P033_9CAUD</name>
<reference evidence="1" key="1">
    <citation type="journal article" date="2021" name="Proc. Natl. Acad. Sci. U.S.A.">
        <title>A Catalog of Tens of Thousands of Viruses from Human Metagenomes Reveals Hidden Associations with Chronic Diseases.</title>
        <authorList>
            <person name="Tisza M.J."/>
            <person name="Buck C.B."/>
        </authorList>
    </citation>
    <scope>NUCLEOTIDE SEQUENCE</scope>
    <source>
        <strain evidence="1">Ct16C7</strain>
    </source>
</reference>
<evidence type="ECO:0000313" key="1">
    <source>
        <dbReference type="EMBL" id="DAD99808.1"/>
    </source>
</evidence>
<protein>
    <submittedName>
        <fullName evidence="1">Antitoxin</fullName>
    </submittedName>
</protein>
<accession>A0A8S5P033</accession>
<dbReference type="InterPro" id="IPR010982">
    <property type="entry name" value="Lambda_DNA-bd_dom_sf"/>
</dbReference>
<dbReference type="SUPFAM" id="SSF47413">
    <property type="entry name" value="lambda repressor-like DNA-binding domains"/>
    <property type="match status" value="1"/>
</dbReference>
<sequence length="81" mass="9023">MSSDRKIPKHQAKPPKRLPAQISIEVVEALGGTSALARLCGITASSVSEWKQEGIPRAWALYLRERYSTLPVMKTAQVRDF</sequence>
<dbReference type="EMBL" id="BK015293">
    <property type="protein sequence ID" value="DAD99808.1"/>
    <property type="molecule type" value="Genomic_DNA"/>
</dbReference>
<organism evidence="1">
    <name type="scientific">Siphoviridae sp. ct16C7</name>
    <dbReference type="NCBI Taxonomy" id="2825304"/>
    <lineage>
        <taxon>Viruses</taxon>
        <taxon>Duplodnaviria</taxon>
        <taxon>Heunggongvirae</taxon>
        <taxon>Uroviricota</taxon>
        <taxon>Caudoviricetes</taxon>
    </lineage>
</organism>